<evidence type="ECO:0000256" key="7">
    <source>
        <dbReference type="ARBA" id="ARBA00035120"/>
    </source>
</evidence>
<dbReference type="AlphaFoldDB" id="A0A852VSW7"/>
<dbReference type="InterPro" id="IPR003691">
    <property type="entry name" value="FluC"/>
</dbReference>
<feature type="transmembrane region" description="Helical" evidence="10">
    <location>
        <begin position="93"/>
        <end position="117"/>
    </location>
</feature>
<keyword evidence="10" id="KW-0479">Metal-binding</keyword>
<name>A0A852VSW7_PSEA5</name>
<evidence type="ECO:0000256" key="1">
    <source>
        <dbReference type="ARBA" id="ARBA00004651"/>
    </source>
</evidence>
<comment type="subcellular location">
    <subcellularLocation>
        <location evidence="1 10">Cell membrane</location>
        <topology evidence="1 10">Multi-pass membrane protein</topology>
    </subcellularLocation>
</comment>
<keyword evidence="12" id="KW-1185">Reference proteome</keyword>
<comment type="caution">
    <text evidence="11">The sequence shown here is derived from an EMBL/GenBank/DDBJ whole genome shotgun (WGS) entry which is preliminary data.</text>
</comment>
<comment type="function">
    <text evidence="9 10">Fluoride-specific ion channel. Important for reducing fluoride concentration in the cell, thus reducing its toxicity.</text>
</comment>
<comment type="catalytic activity">
    <reaction evidence="8">
        <text>fluoride(in) = fluoride(out)</text>
        <dbReference type="Rhea" id="RHEA:76159"/>
        <dbReference type="ChEBI" id="CHEBI:17051"/>
    </reaction>
    <physiologicalReaction direction="left-to-right" evidence="8">
        <dbReference type="Rhea" id="RHEA:76160"/>
    </physiologicalReaction>
</comment>
<protein>
    <recommendedName>
        <fullName evidence="10">Fluoride-specific ion channel FluC</fullName>
    </recommendedName>
</protein>
<dbReference type="NCBIfam" id="TIGR00494">
    <property type="entry name" value="crcB"/>
    <property type="match status" value="1"/>
</dbReference>
<keyword evidence="6 10" id="KW-0407">Ion channel</keyword>
<evidence type="ECO:0000313" key="11">
    <source>
        <dbReference type="EMBL" id="NYF99982.1"/>
    </source>
</evidence>
<dbReference type="RefSeq" id="WP_179759930.1">
    <property type="nucleotide sequence ID" value="NZ_BAAAJZ010000011.1"/>
</dbReference>
<keyword evidence="10" id="KW-0406">Ion transport</keyword>
<dbReference type="EMBL" id="JACCCZ010000001">
    <property type="protein sequence ID" value="NYF99982.1"/>
    <property type="molecule type" value="Genomic_DNA"/>
</dbReference>
<dbReference type="PANTHER" id="PTHR28259">
    <property type="entry name" value="FLUORIDE EXPORT PROTEIN 1-RELATED"/>
    <property type="match status" value="1"/>
</dbReference>
<keyword evidence="10" id="KW-0915">Sodium</keyword>
<dbReference type="GO" id="GO:0005886">
    <property type="term" value="C:plasma membrane"/>
    <property type="evidence" value="ECO:0007669"/>
    <property type="project" value="UniProtKB-SubCell"/>
</dbReference>
<keyword evidence="2 10" id="KW-1003">Cell membrane</keyword>
<evidence type="ECO:0000256" key="8">
    <source>
        <dbReference type="ARBA" id="ARBA00035585"/>
    </source>
</evidence>
<dbReference type="PANTHER" id="PTHR28259:SF1">
    <property type="entry name" value="FLUORIDE EXPORT PROTEIN 1-RELATED"/>
    <property type="match status" value="1"/>
</dbReference>
<dbReference type="GO" id="GO:0046872">
    <property type="term" value="F:metal ion binding"/>
    <property type="evidence" value="ECO:0007669"/>
    <property type="project" value="UniProtKB-KW"/>
</dbReference>
<evidence type="ECO:0000256" key="4">
    <source>
        <dbReference type="ARBA" id="ARBA00022989"/>
    </source>
</evidence>
<comment type="similarity">
    <text evidence="7 10">Belongs to the fluoride channel Fluc/FEX (TC 1.A.43) family.</text>
</comment>
<feature type="binding site" evidence="10">
    <location>
        <position position="74"/>
    </location>
    <ligand>
        <name>Na(+)</name>
        <dbReference type="ChEBI" id="CHEBI:29101"/>
        <note>structural</note>
    </ligand>
</feature>
<evidence type="ECO:0000256" key="10">
    <source>
        <dbReference type="HAMAP-Rule" id="MF_00454"/>
    </source>
</evidence>
<keyword evidence="3 10" id="KW-0812">Transmembrane</keyword>
<keyword evidence="10" id="KW-0813">Transport</keyword>
<keyword evidence="4 10" id="KW-1133">Transmembrane helix</keyword>
<evidence type="ECO:0000256" key="3">
    <source>
        <dbReference type="ARBA" id="ARBA00022692"/>
    </source>
</evidence>
<feature type="transmembrane region" description="Helical" evidence="10">
    <location>
        <begin position="32"/>
        <end position="54"/>
    </location>
</feature>
<evidence type="ECO:0000256" key="5">
    <source>
        <dbReference type="ARBA" id="ARBA00023136"/>
    </source>
</evidence>
<evidence type="ECO:0000313" key="12">
    <source>
        <dbReference type="Proteomes" id="UP000549695"/>
    </source>
</evidence>
<dbReference type="Proteomes" id="UP000549695">
    <property type="component" value="Unassembled WGS sequence"/>
</dbReference>
<dbReference type="Pfam" id="PF02537">
    <property type="entry name" value="CRCB"/>
    <property type="match status" value="1"/>
</dbReference>
<evidence type="ECO:0000256" key="2">
    <source>
        <dbReference type="ARBA" id="ARBA00022475"/>
    </source>
</evidence>
<dbReference type="GO" id="GO:0062054">
    <property type="term" value="F:fluoride channel activity"/>
    <property type="evidence" value="ECO:0007669"/>
    <property type="project" value="UniProtKB-UniRule"/>
</dbReference>
<gene>
    <name evidence="10" type="primary">fluC</name>
    <name evidence="10" type="synonym">crcB</name>
    <name evidence="11" type="ORF">HDA37_000268</name>
</gene>
<evidence type="ECO:0000256" key="9">
    <source>
        <dbReference type="ARBA" id="ARBA00049940"/>
    </source>
</evidence>
<comment type="activity regulation">
    <text evidence="10">Na(+) is not transported, but it plays an essential structural role and its presence is essential for fluoride channel function.</text>
</comment>
<proteinExistence type="inferred from homology"/>
<organism evidence="11 12">
    <name type="scientific">Pseudonocardia alni</name>
    <name type="common">Amycolata alni</name>
    <dbReference type="NCBI Taxonomy" id="33907"/>
    <lineage>
        <taxon>Bacteria</taxon>
        <taxon>Bacillati</taxon>
        <taxon>Actinomycetota</taxon>
        <taxon>Actinomycetes</taxon>
        <taxon>Pseudonocardiales</taxon>
        <taxon>Pseudonocardiaceae</taxon>
        <taxon>Pseudonocardia</taxon>
    </lineage>
</organism>
<reference evidence="11 12" key="1">
    <citation type="submission" date="2020-07" db="EMBL/GenBank/DDBJ databases">
        <title>Sequencing the genomes of 1000 actinobacteria strains.</title>
        <authorList>
            <person name="Klenk H.-P."/>
        </authorList>
    </citation>
    <scope>NUCLEOTIDE SEQUENCE [LARGE SCALE GENOMIC DNA]</scope>
    <source>
        <strain evidence="11 12">DSM 44749</strain>
    </source>
</reference>
<dbReference type="HAMAP" id="MF_00454">
    <property type="entry name" value="FluC"/>
    <property type="match status" value="1"/>
</dbReference>
<dbReference type="GO" id="GO:0140114">
    <property type="term" value="P:cellular detoxification of fluoride"/>
    <property type="evidence" value="ECO:0007669"/>
    <property type="project" value="UniProtKB-UniRule"/>
</dbReference>
<accession>A0A852VSW7</accession>
<feature type="binding site" evidence="10">
    <location>
        <position position="71"/>
    </location>
    <ligand>
        <name>Na(+)</name>
        <dbReference type="ChEBI" id="CHEBI:29101"/>
        <note>structural</note>
    </ligand>
</feature>
<feature type="transmembrane region" description="Helical" evidence="10">
    <location>
        <begin position="61"/>
        <end position="81"/>
    </location>
</feature>
<keyword evidence="5 10" id="KW-0472">Membrane</keyword>
<sequence>MTALLVGLGAAVGAPLRYLVDTAVKARRPSAFPWGTWVINVAGSLVLGGVVALTPLLGPGFAALLGTGFCGAFTTYSTFGWETLSLLERGRTALAVGYAAASALVGVAAALAGHALLTAAAG</sequence>
<evidence type="ECO:0000256" key="6">
    <source>
        <dbReference type="ARBA" id="ARBA00023303"/>
    </source>
</evidence>
<dbReference type="GeneID" id="98050104"/>